<gene>
    <name evidence="6" type="primary">ntcA</name>
</gene>
<keyword evidence="4" id="KW-0472">Membrane</keyword>
<evidence type="ECO:0000256" key="2">
    <source>
        <dbReference type="ARBA" id="ARBA00023125"/>
    </source>
</evidence>
<dbReference type="GO" id="GO:0003677">
    <property type="term" value="F:DNA binding"/>
    <property type="evidence" value="ECO:0007669"/>
    <property type="project" value="UniProtKB-KW"/>
</dbReference>
<proteinExistence type="predicted"/>
<dbReference type="SUPFAM" id="SSF51206">
    <property type="entry name" value="cAMP-binding domain-like"/>
    <property type="match status" value="1"/>
</dbReference>
<sequence length="212" mass="24953">MTWINKLANSQIPYYIYKLNKGDQIIYNYNTYYNNIIIILYGTIYFIKAIHRKQIFPLAILKTNNIINLKKFCINIKYSYKLIACETTYLVSFSLINTKNIKKDILFNIISSQNLTLNNYAMMNEILKHKYIKHRIIQMILLLSLKFGHINNQEIIIPFSLSQKDLANLLGSNKTTINKIINELCKKMFIQYSSKKIIQVKNLSALNSILFY</sequence>
<keyword evidence="4" id="KW-0812">Transmembrane</keyword>
<evidence type="ECO:0000313" key="6">
    <source>
        <dbReference type="EMBL" id="AOH77251.1"/>
    </source>
</evidence>
<dbReference type="PROSITE" id="PS51063">
    <property type="entry name" value="HTH_CRP_2"/>
    <property type="match status" value="1"/>
</dbReference>
<dbReference type="RefSeq" id="YP_009295239.1">
    <property type="nucleotide sequence ID" value="NC_031161.1"/>
</dbReference>
<evidence type="ECO:0000256" key="3">
    <source>
        <dbReference type="ARBA" id="ARBA00023163"/>
    </source>
</evidence>
<evidence type="ECO:0000259" key="5">
    <source>
        <dbReference type="PROSITE" id="PS51063"/>
    </source>
</evidence>
<dbReference type="EMBL" id="KX247284">
    <property type="protein sequence ID" value="AOH77251.1"/>
    <property type="molecule type" value="Genomic_DNA"/>
</dbReference>
<dbReference type="InterPro" id="IPR012318">
    <property type="entry name" value="HTH_CRP"/>
</dbReference>
<dbReference type="InterPro" id="IPR036388">
    <property type="entry name" value="WH-like_DNA-bd_sf"/>
</dbReference>
<protein>
    <submittedName>
        <fullName evidence="6">Global nitrogen transcriptional regulator</fullName>
    </submittedName>
</protein>
<dbReference type="AlphaFoldDB" id="A0A1C8XRX9"/>
<organism evidence="6">
    <name type="scientific">Dasya binghamiae</name>
    <dbReference type="NCBI Taxonomy" id="1896963"/>
    <lineage>
        <taxon>Eukaryota</taxon>
        <taxon>Rhodophyta</taxon>
        <taxon>Florideophyceae</taxon>
        <taxon>Rhodymeniophycidae</taxon>
        <taxon>Ceramiales</taxon>
        <taxon>Dasyaceae</taxon>
        <taxon>Dasya</taxon>
    </lineage>
</organism>
<keyword evidence="6" id="KW-0934">Plastid</keyword>
<keyword evidence="3" id="KW-0804">Transcription</keyword>
<dbReference type="GeneID" id="29071512"/>
<geneLocation type="plastid" evidence="6"/>
<keyword evidence="1" id="KW-0805">Transcription regulation</keyword>
<dbReference type="Gene3D" id="1.10.10.10">
    <property type="entry name" value="Winged helix-like DNA-binding domain superfamily/Winged helix DNA-binding domain"/>
    <property type="match status" value="1"/>
</dbReference>
<feature type="domain" description="HTH crp-type" evidence="5">
    <location>
        <begin position="130"/>
        <end position="204"/>
    </location>
</feature>
<keyword evidence="4" id="KW-1133">Transmembrane helix</keyword>
<dbReference type="SUPFAM" id="SSF46785">
    <property type="entry name" value="Winged helix' DNA-binding domain"/>
    <property type="match status" value="1"/>
</dbReference>
<dbReference type="InterPro" id="IPR036390">
    <property type="entry name" value="WH_DNA-bd_sf"/>
</dbReference>
<dbReference type="GO" id="GO:0006355">
    <property type="term" value="P:regulation of DNA-templated transcription"/>
    <property type="evidence" value="ECO:0007669"/>
    <property type="project" value="InterPro"/>
</dbReference>
<reference evidence="6" key="1">
    <citation type="journal article" date="2016" name="Mitochondrial DNA Part B Resour">
        <title>Organellar genome analysis of the marine red alga Dasya binghamiae (Dasyaceae, Rhodophyta) reveals an uncharacteristic florideophyte mitogenome structure.</title>
        <authorList>
            <person name="Tamayo D.A."/>
            <person name="Hughey J.R."/>
        </authorList>
    </citation>
    <scope>NUCLEOTIDE SEQUENCE</scope>
</reference>
<dbReference type="Pfam" id="PF13545">
    <property type="entry name" value="HTH_Crp_2"/>
    <property type="match status" value="1"/>
</dbReference>
<accession>A0A1C8XRX9</accession>
<dbReference type="InterPro" id="IPR018490">
    <property type="entry name" value="cNMP-bd_dom_sf"/>
</dbReference>
<feature type="transmembrane region" description="Helical" evidence="4">
    <location>
        <begin position="32"/>
        <end position="50"/>
    </location>
</feature>
<name>A0A1C8XRX9_9FLOR</name>
<evidence type="ECO:0000256" key="4">
    <source>
        <dbReference type="SAM" id="Phobius"/>
    </source>
</evidence>
<keyword evidence="2" id="KW-0238">DNA-binding</keyword>
<evidence type="ECO:0000256" key="1">
    <source>
        <dbReference type="ARBA" id="ARBA00023015"/>
    </source>
</evidence>